<dbReference type="GO" id="GO:0045277">
    <property type="term" value="C:respiratory chain complex IV"/>
    <property type="evidence" value="ECO:0007669"/>
    <property type="project" value="UniProtKB-ARBA"/>
</dbReference>
<organism evidence="11">
    <name type="scientific">Funneliformis mosseae</name>
    <name type="common">Endomycorrhizal fungus</name>
    <name type="synonym">Glomus mosseae</name>
    <dbReference type="NCBI Taxonomy" id="27381"/>
    <lineage>
        <taxon>Eukaryota</taxon>
        <taxon>Fungi</taxon>
        <taxon>Fungi incertae sedis</taxon>
        <taxon>Mucoromycota</taxon>
        <taxon>Glomeromycotina</taxon>
        <taxon>Glomeromycetes</taxon>
        <taxon>Glomerales</taxon>
        <taxon>Glomeraceae</taxon>
        <taxon>Funneliformis</taxon>
    </lineage>
</organism>
<dbReference type="PROSITE" id="PS50253">
    <property type="entry name" value="COX3"/>
    <property type="match status" value="1"/>
</dbReference>
<dbReference type="EMBL" id="KT371477">
    <property type="protein sequence ID" value="AMP88012.1"/>
    <property type="molecule type" value="Genomic_DNA"/>
</dbReference>
<dbReference type="GO" id="GO:0004129">
    <property type="term" value="F:cytochrome-c oxidase activity"/>
    <property type="evidence" value="ECO:0007669"/>
    <property type="project" value="InterPro"/>
</dbReference>
<dbReference type="PANTHER" id="PTHR11403">
    <property type="entry name" value="CYTOCHROME C OXIDASE SUBUNIT III"/>
    <property type="match status" value="1"/>
</dbReference>
<protein>
    <recommendedName>
        <fullName evidence="3 8">Cytochrome c oxidase subunit 3</fullName>
    </recommendedName>
</protein>
<dbReference type="InterPro" id="IPR035973">
    <property type="entry name" value="Cyt_c_oxidase_su3-like_sf"/>
</dbReference>
<keyword evidence="7 9" id="KW-0472">Membrane</keyword>
<keyword evidence="4 8" id="KW-0812">Transmembrane</keyword>
<dbReference type="SUPFAM" id="SSF81452">
    <property type="entry name" value="Cytochrome c oxidase subunit III-like"/>
    <property type="match status" value="1"/>
</dbReference>
<dbReference type="AlphaFoldDB" id="A0A1D6YD80"/>
<evidence type="ECO:0000256" key="2">
    <source>
        <dbReference type="ARBA" id="ARBA00010581"/>
    </source>
</evidence>
<reference evidence="11" key="1">
    <citation type="journal article" date="2016" name="Mycorrhiza">
        <title>The large (134.9 kb) mitochondrial genome of the glomeromycete Funneliformis mosseae.</title>
        <authorList>
            <person name="Nadimi M."/>
            <person name="Stefani F.O.P."/>
            <person name="Hijri M."/>
        </authorList>
    </citation>
    <scope>NUCLEOTIDE SEQUENCE</scope>
</reference>
<proteinExistence type="inferred from homology"/>
<dbReference type="FunFam" id="1.10.287.70:FF:000082">
    <property type="entry name" value="Cytochrome c oxidase subunit 3"/>
    <property type="match status" value="1"/>
</dbReference>
<evidence type="ECO:0000256" key="5">
    <source>
        <dbReference type="ARBA" id="ARBA00022967"/>
    </source>
</evidence>
<keyword evidence="6 9" id="KW-1133">Transmembrane helix</keyword>
<dbReference type="InterPro" id="IPR033945">
    <property type="entry name" value="Cyt_c_oxase_su3_dom"/>
</dbReference>
<dbReference type="FunFam" id="1.20.120.80:FF:000002">
    <property type="entry name" value="Cytochrome c oxidase subunit 3"/>
    <property type="match status" value="1"/>
</dbReference>
<dbReference type="Gene3D" id="1.10.287.70">
    <property type="match status" value="1"/>
</dbReference>
<dbReference type="GO" id="GO:0031966">
    <property type="term" value="C:mitochondrial membrane"/>
    <property type="evidence" value="ECO:0007669"/>
    <property type="project" value="UniProtKB-SubCell"/>
</dbReference>
<comment type="subcellular location">
    <subcellularLocation>
        <location evidence="1">Mitochondrion membrane</location>
        <topology evidence="1">Multi-pass membrane protein</topology>
    </subcellularLocation>
</comment>
<evidence type="ECO:0000256" key="6">
    <source>
        <dbReference type="ARBA" id="ARBA00022989"/>
    </source>
</evidence>
<evidence type="ECO:0000256" key="7">
    <source>
        <dbReference type="ARBA" id="ARBA00023136"/>
    </source>
</evidence>
<evidence type="ECO:0000256" key="3">
    <source>
        <dbReference type="ARBA" id="ARBA00015944"/>
    </source>
</evidence>
<comment type="similarity">
    <text evidence="2 8">Belongs to the cytochrome c oxidase subunit 3 family.</text>
</comment>
<comment type="function">
    <text evidence="8">Component of the cytochrome c oxidase, the last enzyme in the mitochondrial electron transport chain which drives oxidative phosphorylation. The respiratory chain contains 3 multisubunit complexes succinate dehydrogenase (complex II, CII), ubiquinol-cytochrome c oxidoreductase (cytochrome b-c1 complex, complex III, CIII) and cytochrome c oxidase (complex IV, CIV), that cooperate to transfer electrons derived from NADH and succinate to molecular oxygen, creating an electrochemical gradient over the inner membrane that drives transmembrane transport and the ATP synthase. Cytochrome c oxidase is the component of the respiratory chain that catalyzes the reduction of oxygen to water. Electrons originating from reduced cytochrome c in the intermembrane space (IMS) are transferred via the dinuclear copper A center (CU(A)) of subunit 2 and heme A of subunit 1 to the active site in subunit 1, a binuclear center (BNC) formed by heme A3 and copper B (CU(B)). The BNC reduces molecular oxygen to 2 water molecules using 4 electrons from cytochrome c in the IMS and 4 protons from the mitochondrial matrix.</text>
</comment>
<gene>
    <name evidence="11" type="primary">cox3</name>
</gene>
<geneLocation type="mitochondrion" evidence="11"/>
<name>A0A1D6YD80_FUNMO</name>
<dbReference type="Pfam" id="PF00510">
    <property type="entry name" value="COX3"/>
    <property type="match status" value="1"/>
</dbReference>
<evidence type="ECO:0000256" key="8">
    <source>
        <dbReference type="RuleBase" id="RU003375"/>
    </source>
</evidence>
<dbReference type="InterPro" id="IPR000298">
    <property type="entry name" value="Cyt_c_oxidase-like_su3"/>
</dbReference>
<dbReference type="InterPro" id="IPR013833">
    <property type="entry name" value="Cyt_c_oxidase_su3_a-hlx"/>
</dbReference>
<evidence type="ECO:0000256" key="1">
    <source>
        <dbReference type="ARBA" id="ARBA00004225"/>
    </source>
</evidence>
<dbReference type="Gene3D" id="1.20.120.80">
    <property type="entry name" value="Cytochrome c oxidase, subunit III, four-helix bundle"/>
    <property type="match status" value="1"/>
</dbReference>
<dbReference type="GO" id="GO:0006123">
    <property type="term" value="P:mitochondrial electron transport, cytochrome c to oxygen"/>
    <property type="evidence" value="ECO:0007669"/>
    <property type="project" value="UniProtKB-ARBA"/>
</dbReference>
<feature type="transmembrane region" description="Helical" evidence="9">
    <location>
        <begin position="193"/>
        <end position="222"/>
    </location>
</feature>
<dbReference type="PANTHER" id="PTHR11403:SF7">
    <property type="entry name" value="CYTOCHROME C OXIDASE SUBUNIT 3"/>
    <property type="match status" value="1"/>
</dbReference>
<evidence type="ECO:0000256" key="4">
    <source>
        <dbReference type="ARBA" id="ARBA00022692"/>
    </source>
</evidence>
<feature type="transmembrane region" description="Helical" evidence="9">
    <location>
        <begin position="161"/>
        <end position="181"/>
    </location>
</feature>
<accession>A0A1D6YD80</accession>
<evidence type="ECO:0000259" key="10">
    <source>
        <dbReference type="PROSITE" id="PS50253"/>
    </source>
</evidence>
<feature type="transmembrane region" description="Helical" evidence="9">
    <location>
        <begin position="242"/>
        <end position="261"/>
    </location>
</feature>
<dbReference type="InterPro" id="IPR024791">
    <property type="entry name" value="Cyt_c/ubiquinol_Oxase_su3"/>
</dbReference>
<keyword evidence="8 11" id="KW-0496">Mitochondrion</keyword>
<feature type="domain" description="Heme-copper oxidase subunit III family profile" evidence="10">
    <location>
        <begin position="4"/>
        <end position="263"/>
    </location>
</feature>
<feature type="transmembrane region" description="Helical" evidence="9">
    <location>
        <begin position="41"/>
        <end position="61"/>
    </location>
</feature>
<keyword evidence="5" id="KW-1278">Translocase</keyword>
<dbReference type="CDD" id="cd01665">
    <property type="entry name" value="Cyt_c_Oxidase_III"/>
    <property type="match status" value="1"/>
</dbReference>
<evidence type="ECO:0000313" key="11">
    <source>
        <dbReference type="EMBL" id="AMP88012.1"/>
    </source>
</evidence>
<sequence>MKFQPHPYHLVEPSPWPLAASIALLTSTVSAVCLFHGYSHGGVILTMGLLAVLSTMGLWWADVIREGTFLGHHTLRVQRGLILGVILFIVSECFFFLSIFWAFFDAALAPTVELGCAWPPAGIQPIDPWEWPLVNTILLLSSGATATWSHHALIAGDRKDALLGLACTLVLALIFTGIQLYEYYEASFTISDGAFGSAFFFGTGMHGLHVLIGTIFLTVCFYRLINYHLTKHHHVGFEGGLLYWHFVDFVWIILYIFFYHFGGGEPPIIKNSPWP</sequence>
<evidence type="ECO:0000256" key="9">
    <source>
        <dbReference type="SAM" id="Phobius"/>
    </source>
</evidence>
<feature type="transmembrane region" description="Helical" evidence="9">
    <location>
        <begin position="81"/>
        <end position="104"/>
    </location>
</feature>